<evidence type="ECO:0000256" key="1">
    <source>
        <dbReference type="ARBA" id="ARBA00023125"/>
    </source>
</evidence>
<proteinExistence type="predicted"/>
<sequence>MRTWLKQYRILKSLTQEETAKKSKISRSYYTHIEKGTKTPTVPVAKSIAETLDFEWLIFFDSQCSFKEHNETK</sequence>
<feature type="domain" description="HTH cro/C1-type" evidence="2">
    <location>
        <begin position="5"/>
        <end position="59"/>
    </location>
</feature>
<protein>
    <submittedName>
        <fullName evidence="3">Helix-turn-helix transcriptional regulator</fullName>
    </submittedName>
</protein>
<dbReference type="PANTHER" id="PTHR46797">
    <property type="entry name" value="HTH-TYPE TRANSCRIPTIONAL REGULATOR"/>
    <property type="match status" value="1"/>
</dbReference>
<keyword evidence="1" id="KW-0238">DNA-binding</keyword>
<gene>
    <name evidence="3" type="ORF">FN924_11720</name>
</gene>
<dbReference type="PANTHER" id="PTHR46797:SF1">
    <property type="entry name" value="METHYLPHOSPHONATE SYNTHASE"/>
    <property type="match status" value="1"/>
</dbReference>
<name>A0A516KHC8_9BACI</name>
<dbReference type="KEGG" id="aqt:FN924_11720"/>
<dbReference type="InterPro" id="IPR001387">
    <property type="entry name" value="Cro/C1-type_HTH"/>
</dbReference>
<dbReference type="RefSeq" id="WP_143894691.1">
    <property type="nucleotide sequence ID" value="NZ_CP041666.1"/>
</dbReference>
<dbReference type="Pfam" id="PF01381">
    <property type="entry name" value="HTH_3"/>
    <property type="match status" value="1"/>
</dbReference>
<dbReference type="AlphaFoldDB" id="A0A516KHC8"/>
<dbReference type="GO" id="GO:0003700">
    <property type="term" value="F:DNA-binding transcription factor activity"/>
    <property type="evidence" value="ECO:0007669"/>
    <property type="project" value="TreeGrafter"/>
</dbReference>
<dbReference type="GO" id="GO:0003677">
    <property type="term" value="F:DNA binding"/>
    <property type="evidence" value="ECO:0007669"/>
    <property type="project" value="UniProtKB-KW"/>
</dbReference>
<organism evidence="3 4">
    <name type="scientific">Radiobacillus deserti</name>
    <dbReference type="NCBI Taxonomy" id="2594883"/>
    <lineage>
        <taxon>Bacteria</taxon>
        <taxon>Bacillati</taxon>
        <taxon>Bacillota</taxon>
        <taxon>Bacilli</taxon>
        <taxon>Bacillales</taxon>
        <taxon>Bacillaceae</taxon>
        <taxon>Radiobacillus</taxon>
    </lineage>
</organism>
<dbReference type="OrthoDB" id="1859224at2"/>
<dbReference type="PROSITE" id="PS50943">
    <property type="entry name" value="HTH_CROC1"/>
    <property type="match status" value="1"/>
</dbReference>
<dbReference type="SMART" id="SM00530">
    <property type="entry name" value="HTH_XRE"/>
    <property type="match status" value="1"/>
</dbReference>
<keyword evidence="4" id="KW-1185">Reference proteome</keyword>
<evidence type="ECO:0000313" key="3">
    <source>
        <dbReference type="EMBL" id="QDP40794.1"/>
    </source>
</evidence>
<dbReference type="InterPro" id="IPR010982">
    <property type="entry name" value="Lambda_DNA-bd_dom_sf"/>
</dbReference>
<dbReference type="GO" id="GO:0005829">
    <property type="term" value="C:cytosol"/>
    <property type="evidence" value="ECO:0007669"/>
    <property type="project" value="TreeGrafter"/>
</dbReference>
<dbReference type="SUPFAM" id="SSF47413">
    <property type="entry name" value="lambda repressor-like DNA-binding domains"/>
    <property type="match status" value="1"/>
</dbReference>
<dbReference type="EMBL" id="CP041666">
    <property type="protein sequence ID" value="QDP40794.1"/>
    <property type="molecule type" value="Genomic_DNA"/>
</dbReference>
<accession>A0A516KHC8</accession>
<dbReference type="Proteomes" id="UP000315215">
    <property type="component" value="Chromosome"/>
</dbReference>
<dbReference type="Gene3D" id="1.10.260.40">
    <property type="entry name" value="lambda repressor-like DNA-binding domains"/>
    <property type="match status" value="1"/>
</dbReference>
<dbReference type="InterPro" id="IPR050807">
    <property type="entry name" value="TransReg_Diox_bact_type"/>
</dbReference>
<dbReference type="CDD" id="cd00093">
    <property type="entry name" value="HTH_XRE"/>
    <property type="match status" value="1"/>
</dbReference>
<evidence type="ECO:0000313" key="4">
    <source>
        <dbReference type="Proteomes" id="UP000315215"/>
    </source>
</evidence>
<reference evidence="3 4" key="1">
    <citation type="submission" date="2019-07" db="EMBL/GenBank/DDBJ databases">
        <authorList>
            <person name="Li J."/>
        </authorList>
    </citation>
    <scope>NUCLEOTIDE SEQUENCE [LARGE SCALE GENOMIC DNA]</scope>
    <source>
        <strain evidence="3 4">TKL69</strain>
    </source>
</reference>
<evidence type="ECO:0000259" key="2">
    <source>
        <dbReference type="PROSITE" id="PS50943"/>
    </source>
</evidence>